<evidence type="ECO:0000313" key="4">
    <source>
        <dbReference type="Proteomes" id="UP000288490"/>
    </source>
</evidence>
<dbReference type="GO" id="GO:0016787">
    <property type="term" value="F:hydrolase activity"/>
    <property type="evidence" value="ECO:0007669"/>
    <property type="project" value="UniProtKB-KW"/>
</dbReference>
<proteinExistence type="predicted"/>
<dbReference type="EMBL" id="NGJT01000010">
    <property type="protein sequence ID" value="RST94065.1"/>
    <property type="molecule type" value="Genomic_DNA"/>
</dbReference>
<dbReference type="PROSITE" id="PS00893">
    <property type="entry name" value="NUDIX_BOX"/>
    <property type="match status" value="1"/>
</dbReference>
<dbReference type="Proteomes" id="UP000288490">
    <property type="component" value="Unassembled WGS sequence"/>
</dbReference>
<feature type="domain" description="Nudix hydrolase" evidence="2">
    <location>
        <begin position="1"/>
        <end position="127"/>
    </location>
</feature>
<dbReference type="InterPro" id="IPR000086">
    <property type="entry name" value="NUDIX_hydrolase_dom"/>
</dbReference>
<evidence type="ECO:0000313" key="3">
    <source>
        <dbReference type="EMBL" id="RST94065.1"/>
    </source>
</evidence>
<name>A0A429ZK19_9ENTE</name>
<keyword evidence="1" id="KW-0378">Hydrolase</keyword>
<dbReference type="Pfam" id="PF00293">
    <property type="entry name" value="NUDIX"/>
    <property type="match status" value="1"/>
</dbReference>
<dbReference type="PANTHER" id="PTHR10885">
    <property type="entry name" value="ISOPENTENYL-DIPHOSPHATE DELTA-ISOMERASE"/>
    <property type="match status" value="1"/>
</dbReference>
<keyword evidence="4" id="KW-1185">Reference proteome</keyword>
<dbReference type="PANTHER" id="PTHR10885:SF0">
    <property type="entry name" value="ISOPENTENYL-DIPHOSPHATE DELTA-ISOMERASE"/>
    <property type="match status" value="1"/>
</dbReference>
<dbReference type="AlphaFoldDB" id="A0A429ZK19"/>
<evidence type="ECO:0000259" key="2">
    <source>
        <dbReference type="PROSITE" id="PS51462"/>
    </source>
</evidence>
<gene>
    <name evidence="3" type="ORF">CBF36_06710</name>
</gene>
<dbReference type="OrthoDB" id="9786032at2"/>
<evidence type="ECO:0000256" key="1">
    <source>
        <dbReference type="ARBA" id="ARBA00022801"/>
    </source>
</evidence>
<comment type="caution">
    <text evidence="3">The sequence shown here is derived from an EMBL/GenBank/DDBJ whole genome shotgun (WGS) entry which is preliminary data.</text>
</comment>
<dbReference type="Gene3D" id="3.90.79.10">
    <property type="entry name" value="Nucleoside Triphosphate Pyrophosphohydrolase"/>
    <property type="match status" value="1"/>
</dbReference>
<sequence length="140" mass="16464">MVVTVLIFNSKNELLIQQRASNKDFFPNLWDFSASGQVLAHEPILKGAERELFEELGVSIDLSNIPIRFTCSFEEGWDHYFFIQKDIQLDDLSLQKEEVQRVKFVCKKDFMDLVANQKFIPYLFHPIIFDLIHQTSEHIK</sequence>
<dbReference type="InterPro" id="IPR020084">
    <property type="entry name" value="NUDIX_hydrolase_CS"/>
</dbReference>
<dbReference type="InterPro" id="IPR015797">
    <property type="entry name" value="NUDIX_hydrolase-like_dom_sf"/>
</dbReference>
<organism evidence="3 4">
    <name type="scientific">Vagococcus bubulae</name>
    <dbReference type="NCBI Taxonomy" id="1977868"/>
    <lineage>
        <taxon>Bacteria</taxon>
        <taxon>Bacillati</taxon>
        <taxon>Bacillota</taxon>
        <taxon>Bacilli</taxon>
        <taxon>Lactobacillales</taxon>
        <taxon>Enterococcaceae</taxon>
        <taxon>Vagococcus</taxon>
    </lineage>
</organism>
<dbReference type="RefSeq" id="WP_125957685.1">
    <property type="nucleotide sequence ID" value="NZ_JAQEJV010000005.1"/>
</dbReference>
<reference evidence="3 4" key="1">
    <citation type="submission" date="2017-05" db="EMBL/GenBank/DDBJ databases">
        <title>Vagococcus spp. assemblies.</title>
        <authorList>
            <person name="Gulvik C.A."/>
        </authorList>
    </citation>
    <scope>NUCLEOTIDE SEQUENCE [LARGE SCALE GENOMIC DNA]</scope>
    <source>
        <strain evidence="3 4">SS1994</strain>
    </source>
</reference>
<dbReference type="PROSITE" id="PS51462">
    <property type="entry name" value="NUDIX"/>
    <property type="match status" value="1"/>
</dbReference>
<protein>
    <recommendedName>
        <fullName evidence="2">Nudix hydrolase domain-containing protein</fullName>
    </recommendedName>
</protein>
<dbReference type="SUPFAM" id="SSF55811">
    <property type="entry name" value="Nudix"/>
    <property type="match status" value="1"/>
</dbReference>
<accession>A0A429ZK19</accession>